<dbReference type="AlphaFoldDB" id="A0A3G3K347"/>
<organism evidence="1 2">
    <name type="scientific">Cohnella candidum</name>
    <dbReference type="NCBI Taxonomy" id="2674991"/>
    <lineage>
        <taxon>Bacteria</taxon>
        <taxon>Bacillati</taxon>
        <taxon>Bacillota</taxon>
        <taxon>Bacilli</taxon>
        <taxon>Bacillales</taxon>
        <taxon>Paenibacillaceae</taxon>
        <taxon>Cohnella</taxon>
    </lineage>
</organism>
<reference evidence="1 2" key="1">
    <citation type="submission" date="2018-10" db="EMBL/GenBank/DDBJ databases">
        <title>Genome Sequence of Cohnella sp.</title>
        <authorList>
            <person name="Srinivasan S."/>
            <person name="Kim M.K."/>
        </authorList>
    </citation>
    <scope>NUCLEOTIDE SEQUENCE [LARGE SCALE GENOMIC DNA]</scope>
    <source>
        <strain evidence="1 2">18JY8-7</strain>
    </source>
</reference>
<sequence length="343" mass="38896">MSPSKPVPLTPLNAAGPLTSAEQAKLWATYMGNSMAIRVLSYMLQNVEDQEIEQTLQTALDISTQMVETIVQIFNQENYPIPAGFSEEDVNLGAKRLFSDEFYLHYLKYTGKAGMSVYGIAVGLMTRLDIREFFTQCLASTNQLMNRVNELLIAKGLMTKPPLIPYPTHRDFVKKQSYLNGFFGDVRKLHALEIAHLYENIENNATSRAVLIAFGQVAQSEQAKSYFHRGREIAGKHYDIFSRVLEKENLPAPPILDPYVTTSTFSPFSEKLMLYHKLDMYSMRIRSYGNALAFCARHDLAQKYGRLLLEVGNYLEDGANILIDHGWMEQPPQAVDREALSFE</sequence>
<dbReference type="RefSeq" id="WP_123043014.1">
    <property type="nucleotide sequence ID" value="NZ_CP033433.1"/>
</dbReference>
<name>A0A3G3K347_9BACL</name>
<dbReference type="Gene3D" id="1.20.1260.10">
    <property type="match status" value="2"/>
</dbReference>
<protein>
    <submittedName>
        <fullName evidence="1">DUF3231 family protein</fullName>
    </submittedName>
</protein>
<proteinExistence type="predicted"/>
<dbReference type="Proteomes" id="UP000269097">
    <property type="component" value="Chromosome"/>
</dbReference>
<dbReference type="InterPro" id="IPR021617">
    <property type="entry name" value="DUF3231"/>
</dbReference>
<evidence type="ECO:0000313" key="2">
    <source>
        <dbReference type="Proteomes" id="UP000269097"/>
    </source>
</evidence>
<dbReference type="Pfam" id="PF11553">
    <property type="entry name" value="DUF3231"/>
    <property type="match status" value="2"/>
</dbReference>
<accession>A0A3G3K347</accession>
<dbReference type="InterPro" id="IPR012347">
    <property type="entry name" value="Ferritin-like"/>
</dbReference>
<evidence type="ECO:0000313" key="1">
    <source>
        <dbReference type="EMBL" id="AYQ74934.1"/>
    </source>
</evidence>
<dbReference type="KEGG" id="coh:EAV92_21685"/>
<gene>
    <name evidence="1" type="ORF">EAV92_21685</name>
</gene>
<keyword evidence="2" id="KW-1185">Reference proteome</keyword>
<dbReference type="EMBL" id="CP033433">
    <property type="protein sequence ID" value="AYQ74934.1"/>
    <property type="molecule type" value="Genomic_DNA"/>
</dbReference>